<accession>A0A8X7CBX7</accession>
<protein>
    <submittedName>
        <fullName evidence="3">NF-kappa-B-repressing factor</fullName>
    </submittedName>
</protein>
<keyword evidence="4" id="KW-1185">Reference proteome</keyword>
<name>A0A8X7CBX7_9ARAC</name>
<sequence length="696" mass="78298">MDGTGIRKRNLSDESSQKTFKFIKFCSSGVSKLSEESANITDCLKASDISKSSEAGLSTKDTVASNCENHSTAKITVICTDTEKKHMSSESSTNSKYIIHCLRQSKNVDLIKTIAEALPKKRKSSYSTLRSVLESSDFKNVAKYCFVPESTSVCCCHFYIGDTLISTGRDSGKKVAQYKALGYGLEILRNLSNLPDKTLSDIKHEWQEWTKIANYKEPLFSDGKLESDALRRVLSEMKNNPFFTDLYTILTVIEQLQTPRDKSVLAADIIQLAVNKSKNGTNVFYFNFSEDPNTLLHERVFHCDLVIGNVLICQAKSSSKRNSQAEAAEQGIVSLTSFFDSNGEINYGTENYVQVNSTMDNNACSSLMKNINNSNLPELCSSCIIPHKKSDSFCSSKVTNSVIKISDDTPPQPIPTQNGIQICNQYRKEFKINERLLRNSLSQNFAFFYSSESRHKKITPSKILHFALKRCSKKMTFNISHESQDSNYRCTVFANQEAIGEGIDSTEEDAKLTAIQNAIKYLQNAFYTIEEKNNELGDFGITREQLLKVGDCKSIISDNNIGHKMLKMMGWTGGGIGKTSGIHEPIIPKGQISHRGLGFPGKRDENWKQNVEQLLENFCKTRTTSELIFSADFTKEERKDIHIWRRKYNLRSASYGPNKNRRLVIRHKWGVTDLLNILVEAGGSTDQYELVDRSSC</sequence>
<dbReference type="SMART" id="SM00443">
    <property type="entry name" value="G_patch"/>
    <property type="match status" value="1"/>
</dbReference>
<dbReference type="SUPFAM" id="SSF54768">
    <property type="entry name" value="dsRNA-binding domain-like"/>
    <property type="match status" value="1"/>
</dbReference>
<dbReference type="InterPro" id="IPR000467">
    <property type="entry name" value="G_patch_dom"/>
</dbReference>
<dbReference type="InterPro" id="IPR036867">
    <property type="entry name" value="R3H_dom_sf"/>
</dbReference>
<evidence type="ECO:0000259" key="1">
    <source>
        <dbReference type="PROSITE" id="PS50174"/>
    </source>
</evidence>
<dbReference type="SUPFAM" id="SSF82708">
    <property type="entry name" value="R3H domain"/>
    <property type="match status" value="1"/>
</dbReference>
<dbReference type="OrthoDB" id="2359216at2759"/>
<evidence type="ECO:0000313" key="4">
    <source>
        <dbReference type="Proteomes" id="UP000886998"/>
    </source>
</evidence>
<gene>
    <name evidence="3" type="primary">Nkrf</name>
    <name evidence="3" type="ORF">TNIN_348721</name>
</gene>
<dbReference type="EMBL" id="BMAV01015683">
    <property type="protein sequence ID" value="GFY65764.1"/>
    <property type="molecule type" value="Genomic_DNA"/>
</dbReference>
<evidence type="ECO:0000259" key="2">
    <source>
        <dbReference type="PROSITE" id="PS51061"/>
    </source>
</evidence>
<dbReference type="Proteomes" id="UP000886998">
    <property type="component" value="Unassembled WGS sequence"/>
</dbReference>
<feature type="domain" description="G-patch" evidence="1">
    <location>
        <begin position="558"/>
        <end position="602"/>
    </location>
</feature>
<dbReference type="GO" id="GO:0003676">
    <property type="term" value="F:nucleic acid binding"/>
    <property type="evidence" value="ECO:0007669"/>
    <property type="project" value="UniProtKB-UniRule"/>
</dbReference>
<dbReference type="PROSITE" id="PS50174">
    <property type="entry name" value="G_PATCH"/>
    <property type="match status" value="1"/>
</dbReference>
<feature type="domain" description="R3H" evidence="2">
    <location>
        <begin position="605"/>
        <end position="669"/>
    </location>
</feature>
<dbReference type="InterPro" id="IPR001374">
    <property type="entry name" value="R3H_dom"/>
</dbReference>
<proteinExistence type="predicted"/>
<dbReference type="Gene3D" id="3.30.1370.50">
    <property type="entry name" value="R3H-like domain"/>
    <property type="match status" value="1"/>
</dbReference>
<evidence type="ECO:0000313" key="3">
    <source>
        <dbReference type="EMBL" id="GFY65764.1"/>
    </source>
</evidence>
<dbReference type="PROSITE" id="PS51061">
    <property type="entry name" value="R3H"/>
    <property type="match status" value="1"/>
</dbReference>
<organism evidence="3 4">
    <name type="scientific">Trichonephila inaurata madagascariensis</name>
    <dbReference type="NCBI Taxonomy" id="2747483"/>
    <lineage>
        <taxon>Eukaryota</taxon>
        <taxon>Metazoa</taxon>
        <taxon>Ecdysozoa</taxon>
        <taxon>Arthropoda</taxon>
        <taxon>Chelicerata</taxon>
        <taxon>Arachnida</taxon>
        <taxon>Araneae</taxon>
        <taxon>Araneomorphae</taxon>
        <taxon>Entelegynae</taxon>
        <taxon>Araneoidea</taxon>
        <taxon>Nephilidae</taxon>
        <taxon>Trichonephila</taxon>
        <taxon>Trichonephila inaurata</taxon>
    </lineage>
</organism>
<comment type="caution">
    <text evidence="3">The sequence shown here is derived from an EMBL/GenBank/DDBJ whole genome shotgun (WGS) entry which is preliminary data.</text>
</comment>
<dbReference type="Pfam" id="PF01585">
    <property type="entry name" value="G-patch"/>
    <property type="match status" value="1"/>
</dbReference>
<dbReference type="Pfam" id="PF01424">
    <property type="entry name" value="R3H"/>
    <property type="match status" value="1"/>
</dbReference>
<dbReference type="AlphaFoldDB" id="A0A8X7CBX7"/>
<reference evidence="3" key="1">
    <citation type="submission" date="2020-08" db="EMBL/GenBank/DDBJ databases">
        <title>Multicomponent nature underlies the extraordinary mechanical properties of spider dragline silk.</title>
        <authorList>
            <person name="Kono N."/>
            <person name="Nakamura H."/>
            <person name="Mori M."/>
            <person name="Yoshida Y."/>
            <person name="Ohtoshi R."/>
            <person name="Malay A.D."/>
            <person name="Moran D.A.P."/>
            <person name="Tomita M."/>
            <person name="Numata K."/>
            <person name="Arakawa K."/>
        </authorList>
    </citation>
    <scope>NUCLEOTIDE SEQUENCE</scope>
</reference>